<name>A0AAD6V2S2_9AGAR</name>
<feature type="compositionally biased region" description="Low complexity" evidence="1">
    <location>
        <begin position="22"/>
        <end position="33"/>
    </location>
</feature>
<evidence type="ECO:0000259" key="2">
    <source>
        <dbReference type="PROSITE" id="PS00866"/>
    </source>
</evidence>
<evidence type="ECO:0000313" key="4">
    <source>
        <dbReference type="Proteomes" id="UP001219525"/>
    </source>
</evidence>
<dbReference type="InterPro" id="IPR005479">
    <property type="entry name" value="CPAse_ATP-bd"/>
</dbReference>
<evidence type="ECO:0000313" key="3">
    <source>
        <dbReference type="EMBL" id="KAJ7200645.1"/>
    </source>
</evidence>
<dbReference type="Pfam" id="PF02786">
    <property type="entry name" value="CPSase_L_D2"/>
    <property type="match status" value="1"/>
</dbReference>
<dbReference type="Proteomes" id="UP001219525">
    <property type="component" value="Unassembled WGS sequence"/>
</dbReference>
<evidence type="ECO:0000256" key="1">
    <source>
        <dbReference type="SAM" id="MobiDB-lite"/>
    </source>
</evidence>
<dbReference type="InterPro" id="IPR013815">
    <property type="entry name" value="ATP_grasp_subdomain_1"/>
</dbReference>
<dbReference type="Gene3D" id="3.30.1490.20">
    <property type="entry name" value="ATP-grasp fold, A domain"/>
    <property type="match status" value="1"/>
</dbReference>
<reference evidence="3" key="1">
    <citation type="submission" date="2023-03" db="EMBL/GenBank/DDBJ databases">
        <title>Massive genome expansion in bonnet fungi (Mycena s.s.) driven by repeated elements and novel gene families across ecological guilds.</title>
        <authorList>
            <consortium name="Lawrence Berkeley National Laboratory"/>
            <person name="Harder C.B."/>
            <person name="Miyauchi S."/>
            <person name="Viragh M."/>
            <person name="Kuo A."/>
            <person name="Thoen E."/>
            <person name="Andreopoulos B."/>
            <person name="Lu D."/>
            <person name="Skrede I."/>
            <person name="Drula E."/>
            <person name="Henrissat B."/>
            <person name="Morin E."/>
            <person name="Kohler A."/>
            <person name="Barry K."/>
            <person name="LaButti K."/>
            <person name="Morin E."/>
            <person name="Salamov A."/>
            <person name="Lipzen A."/>
            <person name="Mereny Z."/>
            <person name="Hegedus B."/>
            <person name="Baldrian P."/>
            <person name="Stursova M."/>
            <person name="Weitz H."/>
            <person name="Taylor A."/>
            <person name="Grigoriev I.V."/>
            <person name="Nagy L.G."/>
            <person name="Martin F."/>
            <person name="Kauserud H."/>
        </authorList>
    </citation>
    <scope>NUCLEOTIDE SEQUENCE</scope>
    <source>
        <strain evidence="3">9144</strain>
    </source>
</reference>
<keyword evidence="4" id="KW-1185">Reference proteome</keyword>
<comment type="caution">
    <text evidence="3">The sequence shown here is derived from an EMBL/GenBank/DDBJ whole genome shotgun (WGS) entry which is preliminary data.</text>
</comment>
<dbReference type="GO" id="GO:0005524">
    <property type="term" value="F:ATP binding"/>
    <property type="evidence" value="ECO:0007669"/>
    <property type="project" value="InterPro"/>
</dbReference>
<dbReference type="PROSITE" id="PS00866">
    <property type="entry name" value="CPSASE_1"/>
    <property type="match status" value="1"/>
</dbReference>
<organism evidence="3 4">
    <name type="scientific">Mycena pura</name>
    <dbReference type="NCBI Taxonomy" id="153505"/>
    <lineage>
        <taxon>Eukaryota</taxon>
        <taxon>Fungi</taxon>
        <taxon>Dikarya</taxon>
        <taxon>Basidiomycota</taxon>
        <taxon>Agaricomycotina</taxon>
        <taxon>Agaricomycetes</taxon>
        <taxon>Agaricomycetidae</taxon>
        <taxon>Agaricales</taxon>
        <taxon>Marasmiineae</taxon>
        <taxon>Mycenaceae</taxon>
        <taxon>Mycena</taxon>
    </lineage>
</organism>
<dbReference type="AlphaFoldDB" id="A0AAD6V2S2"/>
<feature type="region of interest" description="Disordered" evidence="1">
    <location>
        <begin position="1"/>
        <end position="36"/>
    </location>
</feature>
<dbReference type="EMBL" id="JARJCW010000062">
    <property type="protein sequence ID" value="KAJ7200645.1"/>
    <property type="molecule type" value="Genomic_DNA"/>
</dbReference>
<accession>A0AAD6V2S2</accession>
<sequence length="550" mass="59390">MAQPPDAQRFCTGLGPPVPHARSWSSTSPTRSPHLGMPFTRAAAAAAVRCIEDDTVRRYSRLKIADCPSRRTGSSPARDPHARVCKTPLRRPVNHASMHPDLTAACQARTYAQVPQSVLAAQFIILKTQAREESPTSRGLRTLAQAERDALEFGVGRVSRGKILRSPPYLRDARVPFYGADASAVTAPPRSSMCLIRFRGRCVSAVDVSRGKPASSHPRKTVKHLAHDVAAEAVGPVSQDLKDLQAAALQVAARIGYSLMLKASAGGGGTGMAICCDEHALPDAFTRLKRRAEAGTRDAAHGSLADSRDGAAFSRQNLGANGWQLVKYHPDSRRSAFRVLFIDLPLQNTMALFVVSAAIAPGGRTHRVMQHTCQSANQRRAHGSQLTQTAHRPLPPPSYAAYAPASCKTYRPARCARGKSSLSWLLTVWTTAQPATMQNPPIAEASHFIYYTPAPTGLFPVLHTIYELTKLPSSKTTLQTLRDPIATSLPPVRRPTLIADALAPGANVVANSSTQARMLVESATKYPYARASGMDFPPRLKRAFGNCLEL</sequence>
<dbReference type="SUPFAM" id="SSF56059">
    <property type="entry name" value="Glutathione synthetase ATP-binding domain-like"/>
    <property type="match status" value="1"/>
</dbReference>
<feature type="domain" description="Carbamoyl phosphate synthase ATP-binding" evidence="2">
    <location>
        <begin position="257"/>
        <end position="271"/>
    </location>
</feature>
<proteinExistence type="predicted"/>
<gene>
    <name evidence="3" type="ORF">GGX14DRAFT_660072</name>
</gene>
<protein>
    <recommendedName>
        <fullName evidence="2">Carbamoyl phosphate synthase ATP-binding domain-containing protein</fullName>
    </recommendedName>
</protein>